<accession>A0A0R0AVN9</accession>
<dbReference type="OrthoDB" id="40611at2"/>
<dbReference type="Proteomes" id="UP000051802">
    <property type="component" value="Unassembled WGS sequence"/>
</dbReference>
<protein>
    <recommendedName>
        <fullName evidence="2">ATP-grasp domain-containing protein</fullName>
    </recommendedName>
</protein>
<dbReference type="Gene3D" id="3.30.470.20">
    <property type="entry name" value="ATP-grasp fold, B domain"/>
    <property type="match status" value="1"/>
</dbReference>
<reference evidence="3 4" key="1">
    <citation type="submission" date="2015-10" db="EMBL/GenBank/DDBJ databases">
        <title>Genome sequencing and analysis of members of genus Stenotrophomonas.</title>
        <authorList>
            <person name="Patil P.P."/>
            <person name="Midha S."/>
            <person name="Patil P.B."/>
        </authorList>
    </citation>
    <scope>NUCLEOTIDE SEQUENCE [LARGE SCALE GENOMIC DNA]</scope>
    <source>
        <strain evidence="3 4">JCM 16536</strain>
    </source>
</reference>
<dbReference type="STRING" id="676599.ARC20_07150"/>
<name>A0A0R0AVN9_9GAMM</name>
<proteinExistence type="predicted"/>
<dbReference type="GO" id="GO:0005524">
    <property type="term" value="F:ATP binding"/>
    <property type="evidence" value="ECO:0007669"/>
    <property type="project" value="UniProtKB-UniRule"/>
</dbReference>
<feature type="domain" description="ATP-grasp" evidence="2">
    <location>
        <begin position="127"/>
        <end position="307"/>
    </location>
</feature>
<dbReference type="SUPFAM" id="SSF56059">
    <property type="entry name" value="Glutathione synthetase ATP-binding domain-like"/>
    <property type="match status" value="1"/>
</dbReference>
<sequence length="395" mass="43094">MASATRGGAVRRVLILGGRAPVALDHARRFHAQGWQVHVADSVPCRLSTWSSSVHAGHSIAPPRWAPRQFVDDLARIVRSQRIDLLLPTCEEALHLSRHRPALPRELRVAVDYFDLLSALHSKWAFLALAREHGMPVPESARVGSLDAAREWAGGAAVVLKPEFSRFGVHVRLFPDGIPANAAPLRALGHWVVQSLQRGDELCSYAIAHRGQVLAHAAYRPRYRLGRSASYYFEPVAFPAGMQEAVASLVRGIGYTGQLSLDWIVGRDGVARALECNPRATSGLHLFSREAALPDALLGETVARQMPATTPRMIAPVMLGPGLLHARRHGAIAQWRADWQRATDVITAPGDRAPALGALADLAAYAGLAVRDRCSLRQASTHDIEWDGEPLEQVR</sequence>
<evidence type="ECO:0000256" key="1">
    <source>
        <dbReference type="PROSITE-ProRule" id="PRU00409"/>
    </source>
</evidence>
<organism evidence="3 4">
    <name type="scientific">Stenotrophomonas panacihumi</name>
    <dbReference type="NCBI Taxonomy" id="676599"/>
    <lineage>
        <taxon>Bacteria</taxon>
        <taxon>Pseudomonadati</taxon>
        <taxon>Pseudomonadota</taxon>
        <taxon>Gammaproteobacteria</taxon>
        <taxon>Lysobacterales</taxon>
        <taxon>Lysobacteraceae</taxon>
        <taxon>Stenotrophomonas</taxon>
    </lineage>
</organism>
<dbReference type="PROSITE" id="PS50975">
    <property type="entry name" value="ATP_GRASP"/>
    <property type="match status" value="1"/>
</dbReference>
<dbReference type="GO" id="GO:0046872">
    <property type="term" value="F:metal ion binding"/>
    <property type="evidence" value="ECO:0007669"/>
    <property type="project" value="InterPro"/>
</dbReference>
<keyword evidence="1" id="KW-0067">ATP-binding</keyword>
<evidence type="ECO:0000259" key="2">
    <source>
        <dbReference type="PROSITE" id="PS50975"/>
    </source>
</evidence>
<evidence type="ECO:0000313" key="4">
    <source>
        <dbReference type="Proteomes" id="UP000051802"/>
    </source>
</evidence>
<comment type="caution">
    <text evidence="3">The sequence shown here is derived from an EMBL/GenBank/DDBJ whole genome shotgun (WGS) entry which is preliminary data.</text>
</comment>
<evidence type="ECO:0000313" key="3">
    <source>
        <dbReference type="EMBL" id="KRG45822.1"/>
    </source>
</evidence>
<dbReference type="EMBL" id="LLXU01000060">
    <property type="protein sequence ID" value="KRG45822.1"/>
    <property type="molecule type" value="Genomic_DNA"/>
</dbReference>
<dbReference type="AlphaFoldDB" id="A0A0R0AVN9"/>
<keyword evidence="1" id="KW-0547">Nucleotide-binding</keyword>
<gene>
    <name evidence="3" type="ORF">ARC20_07150</name>
</gene>
<dbReference type="Gene3D" id="3.40.50.20">
    <property type="match status" value="1"/>
</dbReference>
<dbReference type="InterPro" id="IPR011761">
    <property type="entry name" value="ATP-grasp"/>
</dbReference>
<keyword evidence="4" id="KW-1185">Reference proteome</keyword>